<proteinExistence type="inferred from homology"/>
<dbReference type="PANTHER" id="PTHR18968">
    <property type="entry name" value="THIAMINE PYROPHOSPHATE ENZYMES"/>
    <property type="match status" value="1"/>
</dbReference>
<evidence type="ECO:0000313" key="8">
    <source>
        <dbReference type="Proteomes" id="UP001642482"/>
    </source>
</evidence>
<evidence type="ECO:0000259" key="4">
    <source>
        <dbReference type="Pfam" id="PF00205"/>
    </source>
</evidence>
<feature type="domain" description="Thiamine pyrophosphate enzyme central" evidence="4">
    <location>
        <begin position="223"/>
        <end position="337"/>
    </location>
</feature>
<name>A0ABP0BFS6_9PEZI</name>
<comment type="caution">
    <text evidence="7">The sequence shown here is derived from an EMBL/GenBank/DDBJ whole genome shotgun (WGS) entry which is preliminary data.</text>
</comment>
<evidence type="ECO:0000259" key="6">
    <source>
        <dbReference type="Pfam" id="PF02776"/>
    </source>
</evidence>
<dbReference type="InterPro" id="IPR012000">
    <property type="entry name" value="Thiamin_PyroP_enz_cen_dom"/>
</dbReference>
<evidence type="ECO:0000313" key="7">
    <source>
        <dbReference type="EMBL" id="CAK7218484.1"/>
    </source>
</evidence>
<evidence type="ECO:0008006" key="9">
    <source>
        <dbReference type="Google" id="ProtNLM"/>
    </source>
</evidence>
<dbReference type="EMBL" id="CAWUHD010000028">
    <property type="protein sequence ID" value="CAK7218484.1"/>
    <property type="molecule type" value="Genomic_DNA"/>
</dbReference>
<dbReference type="InterPro" id="IPR029061">
    <property type="entry name" value="THDP-binding"/>
</dbReference>
<dbReference type="SUPFAM" id="SSF52518">
    <property type="entry name" value="Thiamin diphosphate-binding fold (THDP-binding)"/>
    <property type="match status" value="2"/>
</dbReference>
<protein>
    <recommendedName>
        <fullName evidence="9">Pyruvate decarboxylase</fullName>
    </recommendedName>
</protein>
<dbReference type="InterPro" id="IPR029035">
    <property type="entry name" value="DHS-like_NAD/FAD-binding_dom"/>
</dbReference>
<dbReference type="InterPro" id="IPR011766">
    <property type="entry name" value="TPP_enzyme_TPP-bd"/>
</dbReference>
<dbReference type="InterPro" id="IPR045229">
    <property type="entry name" value="TPP_enz"/>
</dbReference>
<dbReference type="CDD" id="cd07035">
    <property type="entry name" value="TPP_PYR_POX_like"/>
    <property type="match status" value="1"/>
</dbReference>
<evidence type="ECO:0000256" key="1">
    <source>
        <dbReference type="ARBA" id="ARBA00007812"/>
    </source>
</evidence>
<keyword evidence="8" id="KW-1185">Reference proteome</keyword>
<dbReference type="Pfam" id="PF00205">
    <property type="entry name" value="TPP_enzyme_M"/>
    <property type="match status" value="1"/>
</dbReference>
<comment type="similarity">
    <text evidence="1 3">Belongs to the TPP enzyme family.</text>
</comment>
<gene>
    <name evidence="7" type="ORF">SEUCBS140593_003561</name>
</gene>
<feature type="domain" description="Thiamine pyrophosphate enzyme TPP-binding" evidence="5">
    <location>
        <begin position="438"/>
        <end position="593"/>
    </location>
</feature>
<keyword evidence="2 3" id="KW-0786">Thiamine pyrophosphate</keyword>
<evidence type="ECO:0000256" key="3">
    <source>
        <dbReference type="RuleBase" id="RU362132"/>
    </source>
</evidence>
<dbReference type="Pfam" id="PF02775">
    <property type="entry name" value="TPP_enzyme_C"/>
    <property type="match status" value="1"/>
</dbReference>
<dbReference type="Proteomes" id="UP001642482">
    <property type="component" value="Unassembled WGS sequence"/>
</dbReference>
<dbReference type="InterPro" id="IPR012001">
    <property type="entry name" value="Thiamin_PyroP_enz_TPP-bd_dom"/>
</dbReference>
<dbReference type="SUPFAM" id="SSF52467">
    <property type="entry name" value="DHS-like NAD/FAD-binding domain"/>
    <property type="match status" value="1"/>
</dbReference>
<sequence length="611" mass="65299">MATKAPYISDRPNGLASDTHPGMQWASDALVEQLARLDLRYIALVPGSSYRGVHDSLVNYKGNTNPEILLCLHEEHCVALAHGYAKVTERPMAAAVHANIGLMHAVMAFYNAYCDRVPMLVLGATGPVDAAQRRPWIDWVHTSGDQGALVRPFVKWDDQPASLRAALSSLVQGAAITRDKPNAPVYICLDVEMQEQKLTEVPSLGTSSRYLQVPRHGASVDDVKAVQELLANSQRPLFLLGRMNRTQSGWEARVALAEHVDALVVTDLKQAAAFPTNHPLHAADPGVFNSPRLCELVRSADVIVAFDWVDLAGTLKAAHGADTEPAGKVVHVTLDSALQNGWSKDNFARPVVDLSVAADPDEFVSSLLSTYQTDGSEKHKNAWGSLAAPQPNMNGANSSDSDVIYMHDLATAVYSAIPAEELCLIRLPLGWKGGDLHATHPLAYLGQDGGGGLASGPGQAVGSGLALKELKATGGTTVDYVPVAVLGDGDFLMGSSALWTAARYKIPVLVIVANNASFFNDEAHQERVARARSRPVENKWIGIRIDDPLPDLSQNAASLGATILGGQVTSKKALVDILKKAVATMRERSTVVVVDISVPPDGYSSALNKAQ</sequence>
<dbReference type="Gene3D" id="3.40.50.1220">
    <property type="entry name" value="TPP-binding domain"/>
    <property type="match status" value="1"/>
</dbReference>
<organism evidence="7 8">
    <name type="scientific">Sporothrix eucalyptigena</name>
    <dbReference type="NCBI Taxonomy" id="1812306"/>
    <lineage>
        <taxon>Eukaryota</taxon>
        <taxon>Fungi</taxon>
        <taxon>Dikarya</taxon>
        <taxon>Ascomycota</taxon>
        <taxon>Pezizomycotina</taxon>
        <taxon>Sordariomycetes</taxon>
        <taxon>Sordariomycetidae</taxon>
        <taxon>Ophiostomatales</taxon>
        <taxon>Ophiostomataceae</taxon>
        <taxon>Sporothrix</taxon>
    </lineage>
</organism>
<dbReference type="Gene3D" id="3.40.50.970">
    <property type="match status" value="2"/>
</dbReference>
<reference evidence="7 8" key="1">
    <citation type="submission" date="2024-01" db="EMBL/GenBank/DDBJ databases">
        <authorList>
            <person name="Allen C."/>
            <person name="Tagirdzhanova G."/>
        </authorList>
    </citation>
    <scope>NUCLEOTIDE SEQUENCE [LARGE SCALE GENOMIC DNA]</scope>
</reference>
<evidence type="ECO:0000256" key="2">
    <source>
        <dbReference type="ARBA" id="ARBA00023052"/>
    </source>
</evidence>
<accession>A0ABP0BFS6</accession>
<dbReference type="PANTHER" id="PTHR18968:SF13">
    <property type="entry name" value="ACETOLACTATE SYNTHASE CATALYTIC SUBUNIT, MITOCHONDRIAL"/>
    <property type="match status" value="1"/>
</dbReference>
<feature type="domain" description="Thiamine pyrophosphate enzyme N-terminal TPP-binding" evidence="6">
    <location>
        <begin position="26"/>
        <end position="132"/>
    </location>
</feature>
<evidence type="ECO:0000259" key="5">
    <source>
        <dbReference type="Pfam" id="PF02775"/>
    </source>
</evidence>
<dbReference type="Pfam" id="PF02776">
    <property type="entry name" value="TPP_enzyme_N"/>
    <property type="match status" value="1"/>
</dbReference>